<organism evidence="3 4">
    <name type="scientific">Sporichthya brevicatena</name>
    <dbReference type="NCBI Taxonomy" id="171442"/>
    <lineage>
        <taxon>Bacteria</taxon>
        <taxon>Bacillati</taxon>
        <taxon>Actinomycetota</taxon>
        <taxon>Actinomycetes</taxon>
        <taxon>Sporichthyales</taxon>
        <taxon>Sporichthyaceae</taxon>
        <taxon>Sporichthya</taxon>
    </lineage>
</organism>
<keyword evidence="2" id="KW-0812">Transmembrane</keyword>
<evidence type="ECO:0000256" key="1">
    <source>
        <dbReference type="SAM" id="MobiDB-lite"/>
    </source>
</evidence>
<proteinExistence type="predicted"/>
<keyword evidence="2" id="KW-0472">Membrane</keyword>
<evidence type="ECO:0008006" key="5">
    <source>
        <dbReference type="Google" id="ProtNLM"/>
    </source>
</evidence>
<name>A0ABN1HAG5_9ACTN</name>
<feature type="region of interest" description="Disordered" evidence="1">
    <location>
        <begin position="190"/>
        <end position="216"/>
    </location>
</feature>
<comment type="caution">
    <text evidence="3">The sequence shown here is derived from an EMBL/GenBank/DDBJ whole genome shotgun (WGS) entry which is preliminary data.</text>
</comment>
<evidence type="ECO:0000313" key="4">
    <source>
        <dbReference type="Proteomes" id="UP001500957"/>
    </source>
</evidence>
<evidence type="ECO:0000256" key="2">
    <source>
        <dbReference type="SAM" id="Phobius"/>
    </source>
</evidence>
<keyword evidence="4" id="KW-1185">Reference proteome</keyword>
<evidence type="ECO:0000313" key="3">
    <source>
        <dbReference type="EMBL" id="GAA0635569.1"/>
    </source>
</evidence>
<protein>
    <recommendedName>
        <fullName evidence="5">Flp pilus-assembly TadG-like N-terminal domain-containing protein</fullName>
    </recommendedName>
</protein>
<keyword evidence="2" id="KW-1133">Transmembrane helix</keyword>
<dbReference type="EMBL" id="BAAAHE010000049">
    <property type="protein sequence ID" value="GAA0635569.1"/>
    <property type="molecule type" value="Genomic_DNA"/>
</dbReference>
<feature type="transmembrane region" description="Helical" evidence="2">
    <location>
        <begin position="20"/>
        <end position="43"/>
    </location>
</feature>
<dbReference type="Proteomes" id="UP001500957">
    <property type="component" value="Unassembled WGS sequence"/>
</dbReference>
<sequence length="681" mass="70001">MLQFLSKRRFRRGRGDGGYALLPVVGLGTAIVLTVGVVGGYAVQGMHSSGRSQGFNAAIQAAQAGVDDFVAKLNANPGLNTTTTTTWTPIAGSTDGAGNACTGTDATLPPNCPRFKYSAVPAGSEWTVTATGKSRGQERTVKVTLKKRGFTDYLYFSESEAADPNDRLAYPNIPLLGLTGAPAGCQYKSWSENGQPTRPASGCVLPRWRADDSTDGSRVHTRDVFRATGSPSFNSLVSASTPNCATSASNCVVGGSPSYGKGNPSYADDLTMPAVLTSDIAAAAATSTGCTYAGPTRIKFLEGANAGKMQVWSPYSTFATTADRDRCMGGAQPNLLGLNLDLKVRTGAGGNLNIVSGLLGGLANLLLGTTCLLLGLGCPSTVNLSLSNILSGNLLGDLVSGILPSNPTPVAIPSAIYVKDLATPPPGLTATVQCLLGSAAGLGLYNLDIAATVNGALLSPSDCRAADVRVSGKYQGKTTIGTEGKITILSDLTATTENDRLGLVADGPVEVYNSLQCLLSLGTCASLSDLSGLVPSVLGLLTSGSITHLQLTNVLNSLGINKPVTVDAAIITGGHFGVQMPLLSPIANVSLLNNLVAINIDPPTLRLNGSLAQRYKGIMAADLLKLGVNALGIDVAGAGVDMGFKFKMAYNSKLKSDPPPYLPSPAGATWDPQTFAEVKAP</sequence>
<accession>A0ABN1HAG5</accession>
<reference evidence="3 4" key="1">
    <citation type="journal article" date="2019" name="Int. J. Syst. Evol. Microbiol.">
        <title>The Global Catalogue of Microorganisms (GCM) 10K type strain sequencing project: providing services to taxonomists for standard genome sequencing and annotation.</title>
        <authorList>
            <consortium name="The Broad Institute Genomics Platform"/>
            <consortium name="The Broad Institute Genome Sequencing Center for Infectious Disease"/>
            <person name="Wu L."/>
            <person name="Ma J."/>
        </authorList>
    </citation>
    <scope>NUCLEOTIDE SEQUENCE [LARGE SCALE GENOMIC DNA]</scope>
    <source>
        <strain evidence="3 4">JCM 10671</strain>
    </source>
</reference>
<gene>
    <name evidence="3" type="ORF">GCM10009547_44650</name>
</gene>